<dbReference type="GO" id="GO:0033883">
    <property type="term" value="F:pyridoxal phosphatase activity"/>
    <property type="evidence" value="ECO:0007669"/>
    <property type="project" value="UniProtKB-EC"/>
</dbReference>
<dbReference type="Pfam" id="PF13242">
    <property type="entry name" value="Hydrolase_like"/>
    <property type="match status" value="1"/>
</dbReference>
<dbReference type="Proteomes" id="UP001281761">
    <property type="component" value="Unassembled WGS sequence"/>
</dbReference>
<protein>
    <submittedName>
        <fullName evidence="1">Pyridoxal phosphate phosphatase</fullName>
        <ecNumber evidence="1">3.1.3.74</ecNumber>
    </submittedName>
</protein>
<dbReference type="Gene3D" id="3.40.50.1000">
    <property type="entry name" value="HAD superfamily/HAD-like"/>
    <property type="match status" value="2"/>
</dbReference>
<name>A0ABQ9YHS4_9EUKA</name>
<dbReference type="SUPFAM" id="SSF56784">
    <property type="entry name" value="HAD-like"/>
    <property type="match status" value="1"/>
</dbReference>
<gene>
    <name evidence="1" type="ORF">BLNAU_1672</name>
</gene>
<dbReference type="EMBL" id="JARBJD010000007">
    <property type="protein sequence ID" value="KAK2963139.1"/>
    <property type="molecule type" value="Genomic_DNA"/>
</dbReference>
<organism evidence="1 2">
    <name type="scientific">Blattamonas nauphoetae</name>
    <dbReference type="NCBI Taxonomy" id="2049346"/>
    <lineage>
        <taxon>Eukaryota</taxon>
        <taxon>Metamonada</taxon>
        <taxon>Preaxostyla</taxon>
        <taxon>Oxymonadida</taxon>
        <taxon>Blattamonas</taxon>
    </lineage>
</organism>
<dbReference type="PANTHER" id="PTHR19288">
    <property type="entry name" value="4-NITROPHENYLPHOSPHATASE-RELATED"/>
    <property type="match status" value="1"/>
</dbReference>
<dbReference type="PANTHER" id="PTHR19288:SF46">
    <property type="entry name" value="HALOACID DEHALOGENASE-LIKE HYDROLASE DOMAIN-CONTAINING PROTEIN 2"/>
    <property type="match status" value="1"/>
</dbReference>
<keyword evidence="2" id="KW-1185">Reference proteome</keyword>
<accession>A0ABQ9YHS4</accession>
<reference evidence="1 2" key="1">
    <citation type="journal article" date="2022" name="bioRxiv">
        <title>Genomics of Preaxostyla Flagellates Illuminates Evolutionary Transitions and the Path Towards Mitochondrial Loss.</title>
        <authorList>
            <person name="Novak L.V.F."/>
            <person name="Treitli S.C."/>
            <person name="Pyrih J."/>
            <person name="Halakuc P."/>
            <person name="Pipaliya S.V."/>
            <person name="Vacek V."/>
            <person name="Brzon O."/>
            <person name="Soukal P."/>
            <person name="Eme L."/>
            <person name="Dacks J.B."/>
            <person name="Karnkowska A."/>
            <person name="Elias M."/>
            <person name="Hampl V."/>
        </authorList>
    </citation>
    <scope>NUCLEOTIDE SEQUENCE [LARGE SCALE GENOMIC DNA]</scope>
    <source>
        <strain evidence="1">NAU3</strain>
        <tissue evidence="1">Gut</tissue>
    </source>
</reference>
<dbReference type="EC" id="3.1.3.74" evidence="1"/>
<evidence type="ECO:0000313" key="2">
    <source>
        <dbReference type="Proteomes" id="UP001281761"/>
    </source>
</evidence>
<dbReference type="PIRSF" id="PIRSF000915">
    <property type="entry name" value="PGP-type_phosphatase"/>
    <property type="match status" value="1"/>
</dbReference>
<proteinExistence type="predicted"/>
<comment type="caution">
    <text evidence="1">The sequence shown here is derived from an EMBL/GenBank/DDBJ whole genome shotgun (WGS) entry which is preliminary data.</text>
</comment>
<dbReference type="InterPro" id="IPR036412">
    <property type="entry name" value="HAD-like_sf"/>
</dbReference>
<dbReference type="Pfam" id="PF13344">
    <property type="entry name" value="Hydrolase_6"/>
    <property type="match status" value="1"/>
</dbReference>
<evidence type="ECO:0000313" key="1">
    <source>
        <dbReference type="EMBL" id="KAK2963139.1"/>
    </source>
</evidence>
<dbReference type="InterPro" id="IPR006357">
    <property type="entry name" value="HAD-SF_hydro_IIA"/>
</dbReference>
<dbReference type="InterPro" id="IPR023214">
    <property type="entry name" value="HAD_sf"/>
</dbReference>
<keyword evidence="1" id="KW-0378">Hydrolase</keyword>
<dbReference type="NCBIfam" id="TIGR01460">
    <property type="entry name" value="HAD-SF-IIA"/>
    <property type="match status" value="1"/>
</dbReference>
<sequence>MNTLTLETMIHSYDYFLFDCDGTLWSGDLLLPDADQLVNSLTSAGKFVLFVSNNATVNTDRIIQKASHFGMTIPPEQFISSGHVLVDVLQKRNLLSSISSPSRALVFGEQALVSLLESNGLQTCGSPGPDPKDDLFRNSRTPPDDVNIVIAGFDSQLTYSRIARAQRVLQSPSVLYIVTNTDPAIPAEGSSQPGAGIVVAAISTAAEREPDIICGKPSPHMFQYVINRIRSIDQNAANNSEQSIKNKMLFIGDRLDTDIEFGIKNGFNTLLVLTGVTSSETAQLSPMKPTYTLSTFSELFT</sequence>